<evidence type="ECO:0000313" key="4">
    <source>
        <dbReference type="Proteomes" id="UP000823046"/>
    </source>
</evidence>
<dbReference type="PANTHER" id="PTHR13743">
    <property type="entry name" value="BEIGE/BEACH-RELATED"/>
    <property type="match status" value="1"/>
</dbReference>
<dbReference type="PROSITE" id="PS50197">
    <property type="entry name" value="BEACH"/>
    <property type="match status" value="1"/>
</dbReference>
<dbReference type="InterPro" id="IPR057496">
    <property type="entry name" value="FAN-like_PH"/>
</dbReference>
<dbReference type="PANTHER" id="PTHR13743:SF123">
    <property type="entry name" value="PROTEIN FAN"/>
    <property type="match status" value="1"/>
</dbReference>
<feature type="non-terminal residue" evidence="3">
    <location>
        <position position="830"/>
    </location>
</feature>
<dbReference type="PROSITE" id="PS51783">
    <property type="entry name" value="PH_BEACH"/>
    <property type="match status" value="1"/>
</dbReference>
<evidence type="ECO:0000313" key="3">
    <source>
        <dbReference type="EMBL" id="KAF8817856.1"/>
    </source>
</evidence>
<evidence type="ECO:0000259" key="1">
    <source>
        <dbReference type="PROSITE" id="PS50197"/>
    </source>
</evidence>
<protein>
    <submittedName>
        <fullName evidence="3">Beige/BEACH domain-containing protein</fullName>
    </submittedName>
</protein>
<dbReference type="InterPro" id="IPR023362">
    <property type="entry name" value="PH-BEACH_dom"/>
</dbReference>
<dbReference type="Pfam" id="PF02138">
    <property type="entry name" value="Beach"/>
    <property type="match status" value="1"/>
</dbReference>
<dbReference type="CDD" id="cd06071">
    <property type="entry name" value="Beach"/>
    <property type="match status" value="1"/>
</dbReference>
<dbReference type="InterPro" id="IPR000409">
    <property type="entry name" value="BEACH_dom"/>
</dbReference>
<accession>A0ABQ7J492</accession>
<dbReference type="InterPro" id="IPR050865">
    <property type="entry name" value="BEACH_Domain"/>
</dbReference>
<evidence type="ECO:0000259" key="2">
    <source>
        <dbReference type="PROSITE" id="PS51783"/>
    </source>
</evidence>
<dbReference type="Proteomes" id="UP000823046">
    <property type="component" value="Unassembled WGS sequence"/>
</dbReference>
<feature type="domain" description="BEACH" evidence="1">
    <location>
        <begin position="491"/>
        <end position="810"/>
    </location>
</feature>
<reference evidence="3 4" key="1">
    <citation type="journal article" date="2020" name="bioRxiv">
        <title>Metabolic contributions of an alphaproteobacterial endosymbiont in the apicomplexan Cardiosporidium cionae.</title>
        <authorList>
            <person name="Hunter E.S."/>
            <person name="Paight C.J."/>
            <person name="Lane C.E."/>
        </authorList>
    </citation>
    <scope>NUCLEOTIDE SEQUENCE [LARGE SCALE GENOMIC DNA]</scope>
    <source>
        <strain evidence="3">ESH_2018</strain>
    </source>
</reference>
<dbReference type="EMBL" id="JADAQX010001326">
    <property type="protein sequence ID" value="KAF8817856.1"/>
    <property type="molecule type" value="Genomic_DNA"/>
</dbReference>
<dbReference type="SUPFAM" id="SSF81837">
    <property type="entry name" value="BEACH domain"/>
    <property type="match status" value="1"/>
</dbReference>
<keyword evidence="4" id="KW-1185">Reference proteome</keyword>
<dbReference type="Pfam" id="PF25400">
    <property type="entry name" value="PH_FAN"/>
    <property type="match status" value="1"/>
</dbReference>
<sequence>MFAAVRLFNLLLMEEGEQYVTDCSTVMMTSHPQAIPFPLSFDERGSSGFPLPLTKSSIKSAMPTFESGKVFGTRNLISQNAPFNKSVPLLPFSIPDALVPHLLLKPSKGWLRIGSKSLIFEPDSIWAPMIKLPFTHIVDVHIHRTASQPPTLVILCKQVANIPTDLYDGKTRCVMPFVIDVANSQPLSANMLSEQSIGAPLAASFGTSSRPTSVSSRIPLYTFPGLPASRLASNSSVSYPLESSESSSVDTAVALPHQMLYAFTFQLQPHAYSAETSKGILPSMRLSTRLNTESLISSARTLFHHENLTSSTLSTAGYTLANSAEYIASLCVDLWKLSTNQMENPSNVPKALLRADYVNSVLDTLTQSLVFDLSQLDLHEQILLPSNTGIWVHRIKPLLRHKGLLQISSECIYFQPYPNFSTKPSKHIPLSSILHIFKRVSASKPTTLEIIATSISQKGRNYRALLIEFPDFTSREAVAAVLHSQLKRAFRVQHSREFLVGMMTLWQKGKISNFHYLDFLNCLAGRSRCDFSHYPIFPWTLSDFTSSKLNLDDPNVFRDLSKPIGAITPQRLDYLVDRMKDSQLPKERTEVEQGIMDGGSPLESIFLYGSHYSNPAYVVFWLVRKYPECQLRLHSGRFDAFSRMYHSIQNAYKVASMGQSTFIELIPDFYETSTDFLLNRLNVKATEAPLNDVELPPWAKGSAEFFLNTMRQALETDFVSRYLPDWIDLIFGFKQQGEEALDAHNLFHPLTYVDSSIAVSSQSCPIGISKPLNETVKRLISTMSDSALTAQLQEFGQTPIQLFNSPHPRRINCPKWQSPSWEGDPWRDSP</sequence>
<proteinExistence type="predicted"/>
<gene>
    <name evidence="3" type="ORF">IE077_003475</name>
</gene>
<dbReference type="SMART" id="SM01026">
    <property type="entry name" value="Beach"/>
    <property type="match status" value="1"/>
</dbReference>
<name>A0ABQ7J492_9APIC</name>
<feature type="domain" description="BEACH-type PH" evidence="2">
    <location>
        <begin position="381"/>
        <end position="483"/>
    </location>
</feature>
<dbReference type="SUPFAM" id="SSF50729">
    <property type="entry name" value="PH domain-like"/>
    <property type="match status" value="1"/>
</dbReference>
<dbReference type="InterPro" id="IPR036372">
    <property type="entry name" value="BEACH_dom_sf"/>
</dbReference>
<comment type="caution">
    <text evidence="3">The sequence shown here is derived from an EMBL/GenBank/DDBJ whole genome shotgun (WGS) entry which is preliminary data.</text>
</comment>
<dbReference type="Gene3D" id="1.10.1540.10">
    <property type="entry name" value="BEACH domain"/>
    <property type="match status" value="1"/>
</dbReference>
<organism evidence="3 4">
    <name type="scientific">Cardiosporidium cionae</name>
    <dbReference type="NCBI Taxonomy" id="476202"/>
    <lineage>
        <taxon>Eukaryota</taxon>
        <taxon>Sar</taxon>
        <taxon>Alveolata</taxon>
        <taxon>Apicomplexa</taxon>
        <taxon>Aconoidasida</taxon>
        <taxon>Nephromycida</taxon>
        <taxon>Cardiosporidium</taxon>
    </lineage>
</organism>